<keyword evidence="11" id="KW-1185">Reference proteome</keyword>
<evidence type="ECO:0000256" key="2">
    <source>
        <dbReference type="ARBA" id="ARBA00007715"/>
    </source>
</evidence>
<dbReference type="Proteomes" id="UP001472866">
    <property type="component" value="Chromosome 09"/>
</dbReference>
<reference evidence="10 11" key="1">
    <citation type="submission" date="2024-03" db="EMBL/GenBank/DDBJ databases">
        <title>Complete genome sequence of the green alga Chloropicon roscoffensis RCC1871.</title>
        <authorList>
            <person name="Lemieux C."/>
            <person name="Pombert J.-F."/>
            <person name="Otis C."/>
            <person name="Turmel M."/>
        </authorList>
    </citation>
    <scope>NUCLEOTIDE SEQUENCE [LARGE SCALE GENOMIC DNA]</scope>
    <source>
        <strain evidence="10 11">RCC1871</strain>
    </source>
</reference>
<evidence type="ECO:0000256" key="1">
    <source>
        <dbReference type="ARBA" id="ARBA00004477"/>
    </source>
</evidence>
<keyword evidence="7 9" id="KW-0472">Membrane</keyword>
<dbReference type="InterPro" id="IPR009445">
    <property type="entry name" value="TMEM85/Emc4"/>
</dbReference>
<protein>
    <recommendedName>
        <fullName evidence="3">ER membrane protein complex subunit 4</fullName>
    </recommendedName>
</protein>
<keyword evidence="4 9" id="KW-0812">Transmembrane</keyword>
<dbReference type="AlphaFoldDB" id="A0AAX4PEI3"/>
<evidence type="ECO:0000313" key="11">
    <source>
        <dbReference type="Proteomes" id="UP001472866"/>
    </source>
</evidence>
<dbReference type="PANTHER" id="PTHR19315">
    <property type="entry name" value="ER MEMBRANE PROTEIN COMPLEX SUBUNIT 4"/>
    <property type="match status" value="1"/>
</dbReference>
<evidence type="ECO:0000256" key="6">
    <source>
        <dbReference type="ARBA" id="ARBA00022989"/>
    </source>
</evidence>
<evidence type="ECO:0000256" key="4">
    <source>
        <dbReference type="ARBA" id="ARBA00022692"/>
    </source>
</evidence>
<sequence length="185" mass="19903">MAQAPAGSLRRWRASGQGSGDSGALVTSDLSPSGYNHSVYLTALKEDADGSGSVGAGRVDVDKDALMEQKAWEFAQSTVKQVGMYAFMMYMSGGSVHIFSIMMTFTGLYQPLMAIFNSGKAFERFKGAEGRVKTLGPRLLYCLIQLSGLGFALYKLANIGLLPTHISDWVSGVQVPVAREYSVRA</sequence>
<gene>
    <name evidence="10" type="ORF">HKI87_09g59380</name>
</gene>
<evidence type="ECO:0000256" key="7">
    <source>
        <dbReference type="ARBA" id="ARBA00023136"/>
    </source>
</evidence>
<organism evidence="10 11">
    <name type="scientific">Chloropicon roscoffensis</name>
    <dbReference type="NCBI Taxonomy" id="1461544"/>
    <lineage>
        <taxon>Eukaryota</taxon>
        <taxon>Viridiplantae</taxon>
        <taxon>Chlorophyta</taxon>
        <taxon>Chloropicophyceae</taxon>
        <taxon>Chloropicales</taxon>
        <taxon>Chloropicaceae</taxon>
        <taxon>Chloropicon</taxon>
    </lineage>
</organism>
<proteinExistence type="inferred from homology"/>
<comment type="similarity">
    <text evidence="2">Belongs to the EMC4 family.</text>
</comment>
<dbReference type="EMBL" id="CP151509">
    <property type="protein sequence ID" value="WZN64382.1"/>
    <property type="molecule type" value="Genomic_DNA"/>
</dbReference>
<keyword evidence="6 9" id="KW-1133">Transmembrane helix</keyword>
<evidence type="ECO:0000313" key="10">
    <source>
        <dbReference type="EMBL" id="WZN64382.1"/>
    </source>
</evidence>
<evidence type="ECO:0000256" key="8">
    <source>
        <dbReference type="SAM" id="MobiDB-lite"/>
    </source>
</evidence>
<evidence type="ECO:0000256" key="5">
    <source>
        <dbReference type="ARBA" id="ARBA00022824"/>
    </source>
</evidence>
<name>A0AAX4PEI3_9CHLO</name>
<keyword evidence="5" id="KW-0256">Endoplasmic reticulum</keyword>
<dbReference type="Pfam" id="PF06417">
    <property type="entry name" value="EMC4"/>
    <property type="match status" value="1"/>
</dbReference>
<accession>A0AAX4PEI3</accession>
<dbReference type="GO" id="GO:0005789">
    <property type="term" value="C:endoplasmic reticulum membrane"/>
    <property type="evidence" value="ECO:0007669"/>
    <property type="project" value="UniProtKB-SubCell"/>
</dbReference>
<evidence type="ECO:0000256" key="3">
    <source>
        <dbReference type="ARBA" id="ARBA00020820"/>
    </source>
</evidence>
<feature type="region of interest" description="Disordered" evidence="8">
    <location>
        <begin position="1"/>
        <end position="24"/>
    </location>
</feature>
<comment type="subcellular location">
    <subcellularLocation>
        <location evidence="1">Endoplasmic reticulum membrane</location>
        <topology evidence="1">Multi-pass membrane protein</topology>
    </subcellularLocation>
</comment>
<evidence type="ECO:0000256" key="9">
    <source>
        <dbReference type="SAM" id="Phobius"/>
    </source>
</evidence>
<feature type="transmembrane region" description="Helical" evidence="9">
    <location>
        <begin position="96"/>
        <end position="118"/>
    </location>
</feature>
<feature type="transmembrane region" description="Helical" evidence="9">
    <location>
        <begin position="139"/>
        <end position="157"/>
    </location>
</feature>